<evidence type="ECO:0000256" key="2">
    <source>
        <dbReference type="ARBA" id="ARBA00022692"/>
    </source>
</evidence>
<evidence type="ECO:0000313" key="7">
    <source>
        <dbReference type="Proteomes" id="UP001159428"/>
    </source>
</evidence>
<feature type="transmembrane region" description="Helical" evidence="5">
    <location>
        <begin position="43"/>
        <end position="62"/>
    </location>
</feature>
<keyword evidence="4 5" id="KW-0472">Membrane</keyword>
<feature type="transmembrane region" description="Helical" evidence="5">
    <location>
        <begin position="221"/>
        <end position="243"/>
    </location>
</feature>
<feature type="transmembrane region" description="Helical" evidence="5">
    <location>
        <begin position="155"/>
        <end position="172"/>
    </location>
</feature>
<keyword evidence="7" id="KW-1185">Reference proteome</keyword>
<feature type="transmembrane region" description="Helical" evidence="5">
    <location>
        <begin position="250"/>
        <end position="271"/>
    </location>
</feature>
<proteinExistence type="predicted"/>
<evidence type="ECO:0000256" key="3">
    <source>
        <dbReference type="ARBA" id="ARBA00022989"/>
    </source>
</evidence>
<name>A0AAU9XDF3_9CNID</name>
<dbReference type="PANTHER" id="PTHR11132">
    <property type="entry name" value="SOLUTE CARRIER FAMILY 35"/>
    <property type="match status" value="1"/>
</dbReference>
<dbReference type="InterPro" id="IPR050186">
    <property type="entry name" value="TPT_transporter"/>
</dbReference>
<organism evidence="6 7">
    <name type="scientific">Pocillopora meandrina</name>
    <dbReference type="NCBI Taxonomy" id="46732"/>
    <lineage>
        <taxon>Eukaryota</taxon>
        <taxon>Metazoa</taxon>
        <taxon>Cnidaria</taxon>
        <taxon>Anthozoa</taxon>
        <taxon>Hexacorallia</taxon>
        <taxon>Scleractinia</taxon>
        <taxon>Astrocoeniina</taxon>
        <taxon>Pocilloporidae</taxon>
        <taxon>Pocillopora</taxon>
    </lineage>
</organism>
<feature type="transmembrane region" description="Helical" evidence="5">
    <location>
        <begin position="132"/>
        <end position="149"/>
    </location>
</feature>
<evidence type="ECO:0000256" key="5">
    <source>
        <dbReference type="SAM" id="Phobius"/>
    </source>
</evidence>
<dbReference type="Proteomes" id="UP001159428">
    <property type="component" value="Unassembled WGS sequence"/>
</dbReference>
<evidence type="ECO:0000256" key="4">
    <source>
        <dbReference type="ARBA" id="ARBA00023136"/>
    </source>
</evidence>
<gene>
    <name evidence="6" type="ORF">PMEA_00020928</name>
</gene>
<evidence type="ECO:0008006" key="8">
    <source>
        <dbReference type="Google" id="ProtNLM"/>
    </source>
</evidence>
<keyword evidence="3 5" id="KW-1133">Transmembrane helix</keyword>
<comment type="caution">
    <text evidence="6">The sequence shown here is derived from an EMBL/GenBank/DDBJ whole genome shotgun (WGS) entry which is preliminary data.</text>
</comment>
<comment type="subcellular location">
    <subcellularLocation>
        <location evidence="1">Membrane</location>
        <topology evidence="1">Multi-pass membrane protein</topology>
    </subcellularLocation>
</comment>
<sequence length="314" mass="34539">MTATTWRKQSLIIGLCVFSIITTLVNKHVLSDLRFTYPTVFQSWQTGTVAMVLLSLNALGYIEITFLPVTSTTLASWLPASVLYSGIIYSGSVALSRLPVPVFCTMCYLKTLLVALLESFIFKKEPSTNSQFSLIFTAIATVSVAGTDVQFDQMGYKWLMIHCGLSAIYVYYGKSQNKNSLNDLDKLFYNAVVSVIVLMGISVLTGELYKIIEFPFLYSTHFHLGCMGSGIFGAALGLIRVSLLDTEVSYSLGIIDSLNKVAISFLSLFIFDVTLDSNMAVSIIAVLCSGVLYSYTVTVQEEAEQRTAHPVRDS</sequence>
<dbReference type="EMBL" id="CALNXJ010000038">
    <property type="protein sequence ID" value="CAH3144062.1"/>
    <property type="molecule type" value="Genomic_DNA"/>
</dbReference>
<accession>A0AAU9XDF3</accession>
<protein>
    <recommendedName>
        <fullName evidence="8">Sugar phosphate transporter domain-containing protein</fullName>
    </recommendedName>
</protein>
<evidence type="ECO:0000313" key="6">
    <source>
        <dbReference type="EMBL" id="CAH3144062.1"/>
    </source>
</evidence>
<evidence type="ECO:0000256" key="1">
    <source>
        <dbReference type="ARBA" id="ARBA00004141"/>
    </source>
</evidence>
<reference evidence="6 7" key="1">
    <citation type="submission" date="2022-05" db="EMBL/GenBank/DDBJ databases">
        <authorList>
            <consortium name="Genoscope - CEA"/>
            <person name="William W."/>
        </authorList>
    </citation>
    <scope>NUCLEOTIDE SEQUENCE [LARGE SCALE GENOMIC DNA]</scope>
</reference>
<feature type="transmembrane region" description="Helical" evidence="5">
    <location>
        <begin position="187"/>
        <end position="209"/>
    </location>
</feature>
<dbReference type="GO" id="GO:0016020">
    <property type="term" value="C:membrane"/>
    <property type="evidence" value="ECO:0007669"/>
    <property type="project" value="UniProtKB-SubCell"/>
</dbReference>
<dbReference type="AlphaFoldDB" id="A0AAU9XDF3"/>
<feature type="transmembrane region" description="Helical" evidence="5">
    <location>
        <begin position="74"/>
        <end position="94"/>
    </location>
</feature>
<keyword evidence="2 5" id="KW-0812">Transmembrane</keyword>
<feature type="transmembrane region" description="Helical" evidence="5">
    <location>
        <begin position="100"/>
        <end position="120"/>
    </location>
</feature>
<feature type="transmembrane region" description="Helical" evidence="5">
    <location>
        <begin position="277"/>
        <end position="296"/>
    </location>
</feature>